<dbReference type="InterPro" id="IPR021908">
    <property type="entry name" value="YfbK_C"/>
</dbReference>
<dbReference type="InterPro" id="IPR002035">
    <property type="entry name" value="VWF_A"/>
</dbReference>
<feature type="domain" description="VWFA" evidence="1">
    <location>
        <begin position="234"/>
        <end position="412"/>
    </location>
</feature>
<evidence type="ECO:0000313" key="3">
    <source>
        <dbReference type="Proteomes" id="UP001597511"/>
    </source>
</evidence>
<gene>
    <name evidence="2" type="ORF">ACFS6H_09745</name>
</gene>
<dbReference type="PANTHER" id="PTHR10166:SF37">
    <property type="entry name" value="STOLID, ISOFORM H"/>
    <property type="match status" value="1"/>
</dbReference>
<accession>A0ABW6A685</accession>
<dbReference type="CDD" id="cd01465">
    <property type="entry name" value="vWA_subgroup"/>
    <property type="match status" value="1"/>
</dbReference>
<evidence type="ECO:0000259" key="1">
    <source>
        <dbReference type="PROSITE" id="PS50234"/>
    </source>
</evidence>
<keyword evidence="3" id="KW-1185">Reference proteome</keyword>
<dbReference type="Gene3D" id="3.40.50.410">
    <property type="entry name" value="von Willebrand factor, type A domain"/>
    <property type="match status" value="1"/>
</dbReference>
<dbReference type="SMART" id="SM00327">
    <property type="entry name" value="VWA"/>
    <property type="match status" value="1"/>
</dbReference>
<dbReference type="Pfam" id="PF00092">
    <property type="entry name" value="VWA"/>
    <property type="match status" value="1"/>
</dbReference>
<dbReference type="InterPro" id="IPR036465">
    <property type="entry name" value="vWFA_dom_sf"/>
</dbReference>
<name>A0ABW6A685_9BACT</name>
<proteinExistence type="predicted"/>
<dbReference type="InterPro" id="IPR051173">
    <property type="entry name" value="Ca_channel_alpha-2/delta"/>
</dbReference>
<dbReference type="Pfam" id="PF12034">
    <property type="entry name" value="YfbK_C"/>
    <property type="match status" value="1"/>
</dbReference>
<reference evidence="3" key="1">
    <citation type="journal article" date="2019" name="Int. J. Syst. Evol. Microbiol.">
        <title>The Global Catalogue of Microorganisms (GCM) 10K type strain sequencing project: providing services to taxonomists for standard genome sequencing and annotation.</title>
        <authorList>
            <consortium name="The Broad Institute Genomics Platform"/>
            <consortium name="The Broad Institute Genome Sequencing Center for Infectious Disease"/>
            <person name="Wu L."/>
            <person name="Ma J."/>
        </authorList>
    </citation>
    <scope>NUCLEOTIDE SEQUENCE [LARGE SCALE GENOMIC DNA]</scope>
    <source>
        <strain evidence="3">KCTC 23299</strain>
    </source>
</reference>
<dbReference type="PANTHER" id="PTHR10166">
    <property type="entry name" value="VOLTAGE-DEPENDENT CALCIUM CHANNEL SUBUNIT ALPHA-2/DELTA-RELATED"/>
    <property type="match status" value="1"/>
</dbReference>
<comment type="caution">
    <text evidence="2">The sequence shown here is derived from an EMBL/GenBank/DDBJ whole genome shotgun (WGS) entry which is preliminary data.</text>
</comment>
<protein>
    <submittedName>
        <fullName evidence="2">von Willebrand factor type A domain-containing protein</fullName>
    </submittedName>
</protein>
<dbReference type="PROSITE" id="PS50234">
    <property type="entry name" value="VWFA"/>
    <property type="match status" value="1"/>
</dbReference>
<evidence type="ECO:0000313" key="2">
    <source>
        <dbReference type="EMBL" id="MFD2919990.1"/>
    </source>
</evidence>
<dbReference type="EMBL" id="JBHUOZ010000003">
    <property type="protein sequence ID" value="MFD2919990.1"/>
    <property type="molecule type" value="Genomic_DNA"/>
</dbReference>
<dbReference type="Proteomes" id="UP001597511">
    <property type="component" value="Unassembled WGS sequence"/>
</dbReference>
<organism evidence="2 3">
    <name type="scientific">Terrimonas rubra</name>
    <dbReference type="NCBI Taxonomy" id="1035890"/>
    <lineage>
        <taxon>Bacteria</taxon>
        <taxon>Pseudomonadati</taxon>
        <taxon>Bacteroidota</taxon>
        <taxon>Chitinophagia</taxon>
        <taxon>Chitinophagales</taxon>
        <taxon>Chitinophagaceae</taxon>
        <taxon>Terrimonas</taxon>
    </lineage>
</organism>
<dbReference type="SUPFAM" id="SSF53300">
    <property type="entry name" value="vWA-like"/>
    <property type="match status" value="1"/>
</dbReference>
<dbReference type="Pfam" id="PF12450">
    <property type="entry name" value="vWF_A"/>
    <property type="match status" value="1"/>
</dbReference>
<dbReference type="InterPro" id="IPR022156">
    <property type="entry name" value="Uncharacterised_YfbK_N"/>
</dbReference>
<sequence length="593" mass="65306">MKLAFIILCCFGLLFTGHSQSHYLRGEVKDESGKALQNVTILNKRTGYTYKSGGAGTFGIIQTQQKDSFLFSLPGFIEVLLYLDADKYASVKLKAASGKISNTNVPKLASFTTGLARRDQKKWFAGEETYASLVENGFINTQTYPNTGIALHVDKASYSNIRRFVNTGSTVPPDAVRTEELLNYFNLNNNDSTQTATMAVATQLTDCPWNKNNQLCFVNLKAKKLDVAHLPQAQLVFLIDISASMDMANRLPLLQSAFKLLTSNLRAQDSVTIVVYGGVTGVMLQTTSGSEKEKIYKAIDELTPGGYTPGQSGIQLAYNIAKRHFIPGGNNRVVLATDGDFNVGMRTEDDLEMLITQNKQAGIYLTCLGVGMGNYKDSKIQLLARMGNGNFAYLDSYQEAEKVLMTEFTQTLYSVADNAYLNLAFDPEYVQEYKLLGFDNKLGAISDTLSIVDGGEIGSGHSLVAAIEFVPTKAYTSLVNQKGNKNIGKIELSFRANGDTLTQHTATGIGNNYQSFDKVDSFYRTASSLIMYAGLLRQSASFKHLKWDDIIKIATEAAGNGNYLQKDYLTLLTQTKALYTKQKKKKKKKQADN</sequence>
<dbReference type="RefSeq" id="WP_386097773.1">
    <property type="nucleotide sequence ID" value="NZ_JBHUOZ010000003.1"/>
</dbReference>